<reference evidence="1" key="1">
    <citation type="submission" date="2018-01" db="EMBL/GenBank/DDBJ databases">
        <title>Escherichia coli ST648-D co-producing KPC-2, CTX-M- 15 and QnrS1 isgoing to companion animals.</title>
        <authorList>
            <person name="Sellera F."/>
            <person name="Fernandes M."/>
            <person name="Ruiz R."/>
            <person name="Falleiros A."/>
            <person name="Rodrigues F."/>
            <person name="Cerdeira L."/>
            <person name="Lincopan N."/>
        </authorList>
    </citation>
    <scope>NUCLEOTIDE SEQUENCE</scope>
    <source>
        <strain evidence="1">ECSIC9</strain>
        <plasmid evidence="1">pECSIC9</plasmid>
    </source>
</reference>
<geneLocation type="plasmid" evidence="1">
    <name>pECSIC9</name>
</geneLocation>
<dbReference type="EMBL" id="MG886286">
    <property type="protein sequence ID" value="AXQ86700.1"/>
    <property type="molecule type" value="Genomic_DNA"/>
</dbReference>
<accession>A0A385EMX8</accession>
<protein>
    <submittedName>
        <fullName evidence="1">Uncharacterized protein</fullName>
    </submittedName>
</protein>
<organism evidence="1">
    <name type="scientific">Escherichia coli</name>
    <dbReference type="NCBI Taxonomy" id="562"/>
    <lineage>
        <taxon>Bacteria</taxon>
        <taxon>Pseudomonadati</taxon>
        <taxon>Pseudomonadota</taxon>
        <taxon>Gammaproteobacteria</taxon>
        <taxon>Enterobacterales</taxon>
        <taxon>Enterobacteriaceae</taxon>
        <taxon>Escherichia</taxon>
    </lineage>
</organism>
<keyword evidence="1" id="KW-0614">Plasmid</keyword>
<dbReference type="AlphaFoldDB" id="A0A385EMX8"/>
<evidence type="ECO:0000313" key="1">
    <source>
        <dbReference type="EMBL" id="AXQ86700.1"/>
    </source>
</evidence>
<sequence>MRVQEIDLSRGNVKLFPFMDHVMRGANFITDKANRVTFFTANPLAKPCHFCRWPIHWMNNHTGHAATRCGFVQRNAYRDCIPVKKLNRRHTCLRSGCDNCKPDNRYPINKHFIPLTHADITLPAVTSLRNSLS</sequence>
<gene>
    <name evidence="1" type="ORF">pECSIC9_00012</name>
</gene>
<name>A0A385EMX8_ECOLX</name>
<proteinExistence type="predicted"/>